<dbReference type="PROSITE" id="PS00678">
    <property type="entry name" value="WD_REPEATS_1"/>
    <property type="match status" value="1"/>
</dbReference>
<reference evidence="4 5" key="1">
    <citation type="journal article" date="2018" name="Evol. Lett.">
        <title>Horizontal gene cluster transfer increased hallucinogenic mushroom diversity.</title>
        <authorList>
            <person name="Reynolds H.T."/>
            <person name="Vijayakumar V."/>
            <person name="Gluck-Thaler E."/>
            <person name="Korotkin H.B."/>
            <person name="Matheny P.B."/>
            <person name="Slot J.C."/>
        </authorList>
    </citation>
    <scope>NUCLEOTIDE SEQUENCE [LARGE SCALE GENOMIC DNA]</scope>
    <source>
        <strain evidence="4 5">2631</strain>
    </source>
</reference>
<dbReference type="Gene3D" id="2.130.10.10">
    <property type="entry name" value="YVTN repeat-like/Quinoprotein amine dehydrogenase"/>
    <property type="match status" value="1"/>
</dbReference>
<evidence type="ECO:0000256" key="2">
    <source>
        <dbReference type="ARBA" id="ARBA00022737"/>
    </source>
</evidence>
<protein>
    <submittedName>
        <fullName evidence="4">Uncharacterized protein</fullName>
    </submittedName>
</protein>
<sequence>MFADLLYKCFRLVSVYLRSSPDEAYYKYAKFKGPTGPVNCLSFTHGGELLASGGDDEAVRIWEISTKKCLDILEDPGKRWGQITCLTWLGSPGNDELKPIAFGTGRGLVVIYRRPRVDARMVELASNRVFEASDPVEAIAFDSKKSHLAITSHHGSIALYDIGRNGTMIELWSVKSNERKKIGIPQSVQFFEGGRKILVFILETGEMVCHDVETSREEWRKVLKSGIGNATTCPSSKLLLVDNLSKGFDLYDLPRSSPSCA</sequence>
<dbReference type="InterPro" id="IPR015943">
    <property type="entry name" value="WD40/YVTN_repeat-like_dom_sf"/>
</dbReference>
<proteinExistence type="predicted"/>
<keyword evidence="2" id="KW-0677">Repeat</keyword>
<dbReference type="PROSITE" id="PS50294">
    <property type="entry name" value="WD_REPEATS_REGION"/>
    <property type="match status" value="1"/>
</dbReference>
<dbReference type="InterPro" id="IPR001680">
    <property type="entry name" value="WD40_rpt"/>
</dbReference>
<dbReference type="EMBL" id="NHYD01003525">
    <property type="protein sequence ID" value="PPQ76311.1"/>
    <property type="molecule type" value="Genomic_DNA"/>
</dbReference>
<dbReference type="Proteomes" id="UP000283269">
    <property type="component" value="Unassembled WGS sequence"/>
</dbReference>
<dbReference type="SUPFAM" id="SSF50978">
    <property type="entry name" value="WD40 repeat-like"/>
    <property type="match status" value="1"/>
</dbReference>
<evidence type="ECO:0000313" key="4">
    <source>
        <dbReference type="EMBL" id="PPQ76311.1"/>
    </source>
</evidence>
<feature type="non-terminal residue" evidence="4">
    <location>
        <position position="261"/>
    </location>
</feature>
<keyword evidence="5" id="KW-1185">Reference proteome</keyword>
<dbReference type="PANTHER" id="PTHR19879:SF9">
    <property type="entry name" value="TRANSCRIPTION INITIATION FACTOR TFIID SUBUNIT 5"/>
    <property type="match status" value="1"/>
</dbReference>
<dbReference type="Pfam" id="PF00400">
    <property type="entry name" value="WD40"/>
    <property type="match status" value="1"/>
</dbReference>
<dbReference type="STRING" id="93625.A0A409WCU6"/>
<feature type="repeat" description="WD" evidence="3">
    <location>
        <begin position="31"/>
        <end position="72"/>
    </location>
</feature>
<keyword evidence="1 3" id="KW-0853">WD repeat</keyword>
<organism evidence="4 5">
    <name type="scientific">Psilocybe cyanescens</name>
    <dbReference type="NCBI Taxonomy" id="93625"/>
    <lineage>
        <taxon>Eukaryota</taxon>
        <taxon>Fungi</taxon>
        <taxon>Dikarya</taxon>
        <taxon>Basidiomycota</taxon>
        <taxon>Agaricomycotina</taxon>
        <taxon>Agaricomycetes</taxon>
        <taxon>Agaricomycetidae</taxon>
        <taxon>Agaricales</taxon>
        <taxon>Agaricineae</taxon>
        <taxon>Strophariaceae</taxon>
        <taxon>Psilocybe</taxon>
    </lineage>
</organism>
<dbReference type="InParanoid" id="A0A409WCU6"/>
<evidence type="ECO:0000256" key="1">
    <source>
        <dbReference type="ARBA" id="ARBA00022574"/>
    </source>
</evidence>
<dbReference type="PROSITE" id="PS50082">
    <property type="entry name" value="WD_REPEATS_2"/>
    <property type="match status" value="1"/>
</dbReference>
<dbReference type="SMART" id="SM00320">
    <property type="entry name" value="WD40"/>
    <property type="match status" value="2"/>
</dbReference>
<dbReference type="InterPro" id="IPR019775">
    <property type="entry name" value="WD40_repeat_CS"/>
</dbReference>
<comment type="caution">
    <text evidence="4">The sequence shown here is derived from an EMBL/GenBank/DDBJ whole genome shotgun (WGS) entry which is preliminary data.</text>
</comment>
<dbReference type="PANTHER" id="PTHR19879">
    <property type="entry name" value="TRANSCRIPTION INITIATION FACTOR TFIID"/>
    <property type="match status" value="1"/>
</dbReference>
<gene>
    <name evidence="4" type="ORF">CVT25_007909</name>
</gene>
<evidence type="ECO:0000256" key="3">
    <source>
        <dbReference type="PROSITE-ProRule" id="PRU00221"/>
    </source>
</evidence>
<dbReference type="InterPro" id="IPR036322">
    <property type="entry name" value="WD40_repeat_dom_sf"/>
</dbReference>
<dbReference type="AlphaFoldDB" id="A0A409WCU6"/>
<evidence type="ECO:0000313" key="5">
    <source>
        <dbReference type="Proteomes" id="UP000283269"/>
    </source>
</evidence>
<name>A0A409WCU6_PSICY</name>
<accession>A0A409WCU6</accession>
<dbReference type="OrthoDB" id="3238562at2759"/>